<dbReference type="Gramene" id="LPERR10G14480.1">
    <property type="protein sequence ID" value="LPERR10G14480.1"/>
    <property type="gene ID" value="LPERR10G14480"/>
</dbReference>
<accession>A0A0D9XMH8</accession>
<protein>
    <recommendedName>
        <fullName evidence="4">GTD-binding domain-containing protein</fullName>
    </recommendedName>
</protein>
<reference evidence="2" key="3">
    <citation type="submission" date="2015-04" db="UniProtKB">
        <authorList>
            <consortium name="EnsemblPlants"/>
        </authorList>
    </citation>
    <scope>IDENTIFICATION</scope>
</reference>
<dbReference type="EnsemblPlants" id="LPERR10G14480.1">
    <property type="protein sequence ID" value="LPERR10G14480.1"/>
    <property type="gene ID" value="LPERR10G14480"/>
</dbReference>
<reference evidence="3" key="2">
    <citation type="submission" date="2013-12" db="EMBL/GenBank/DDBJ databases">
        <authorList>
            <person name="Yu Y."/>
            <person name="Lee S."/>
            <person name="de Baynast K."/>
            <person name="Wissotski M."/>
            <person name="Liu L."/>
            <person name="Talag J."/>
            <person name="Goicoechea J."/>
            <person name="Angelova A."/>
            <person name="Jetty R."/>
            <person name="Kudrna D."/>
            <person name="Golser W."/>
            <person name="Rivera L."/>
            <person name="Zhang J."/>
            <person name="Wing R."/>
        </authorList>
    </citation>
    <scope>NUCLEOTIDE SEQUENCE</scope>
</reference>
<keyword evidence="1" id="KW-0175">Coiled coil</keyword>
<dbReference type="eggNOG" id="ENOG502QW9F">
    <property type="taxonomic scope" value="Eukaryota"/>
</dbReference>
<organism evidence="2 3">
    <name type="scientific">Leersia perrieri</name>
    <dbReference type="NCBI Taxonomy" id="77586"/>
    <lineage>
        <taxon>Eukaryota</taxon>
        <taxon>Viridiplantae</taxon>
        <taxon>Streptophyta</taxon>
        <taxon>Embryophyta</taxon>
        <taxon>Tracheophyta</taxon>
        <taxon>Spermatophyta</taxon>
        <taxon>Magnoliopsida</taxon>
        <taxon>Liliopsida</taxon>
        <taxon>Poales</taxon>
        <taxon>Poaceae</taxon>
        <taxon>BOP clade</taxon>
        <taxon>Oryzoideae</taxon>
        <taxon>Oryzeae</taxon>
        <taxon>Oryzinae</taxon>
        <taxon>Leersia</taxon>
    </lineage>
</organism>
<feature type="coiled-coil region" evidence="1">
    <location>
        <begin position="29"/>
        <end position="77"/>
    </location>
</feature>
<evidence type="ECO:0008006" key="4">
    <source>
        <dbReference type="Google" id="ProtNLM"/>
    </source>
</evidence>
<dbReference type="HOGENOM" id="CLU_057954_0_0_1"/>
<dbReference type="AlphaFoldDB" id="A0A0D9XMH8"/>
<evidence type="ECO:0000313" key="3">
    <source>
        <dbReference type="Proteomes" id="UP000032180"/>
    </source>
</evidence>
<evidence type="ECO:0000256" key="1">
    <source>
        <dbReference type="SAM" id="Coils"/>
    </source>
</evidence>
<sequence>MGINRVEDDDVILEVEMLRVEVEMERRMRREAEAVGEAMAAELEEERRRRVEAEAEAAEMRAEVGRAMEELDDERRMLRVAEIWREERVRIKLADAMAAMELHLQQQIQLLASSADDGNRSSKATASGQQQQVMLRREIAAAGGGGENPHIVRGIKGFVEFPRAVRLRRREERDQKVDDLVSNLECQRAQLRAFTRRRHGDPPC</sequence>
<dbReference type="Proteomes" id="UP000032180">
    <property type="component" value="Chromosome 10"/>
</dbReference>
<dbReference type="STRING" id="77586.A0A0D9XMH8"/>
<keyword evidence="3" id="KW-1185">Reference proteome</keyword>
<name>A0A0D9XMH8_9ORYZ</name>
<proteinExistence type="predicted"/>
<reference evidence="2 3" key="1">
    <citation type="submission" date="2012-08" db="EMBL/GenBank/DDBJ databases">
        <title>Oryza genome evolution.</title>
        <authorList>
            <person name="Wing R.A."/>
        </authorList>
    </citation>
    <scope>NUCLEOTIDE SEQUENCE</scope>
</reference>
<evidence type="ECO:0000313" key="2">
    <source>
        <dbReference type="EnsemblPlants" id="LPERR10G14480.1"/>
    </source>
</evidence>